<name>A0A0A8HST9_CAMLA</name>
<sequence length="250" mass="29506">MFAQKSVFKLTLDTINEKTIIKNSFFTPPFKLMRNFYDKKLTSIYVLNSSAGIFKEDHLSFEIICKKSTNIAILTQSYEKVYDTKDSFASKNIDFTLEENASFFYMPKPLLLQENANFIQNTKINLASFSRLVYVDFVIFGRVAMDEKFAFKNYESLTQIYRNDTLILNDKIKINPSYMKENELNFFANHTHYLSIYLFGYDEFYEELKASFDDINQLFYEGLCIKILSNESEKLLLLQNKLFKFCQNKI</sequence>
<evidence type="ECO:0000256" key="1">
    <source>
        <dbReference type="ARBA" id="ARBA00007177"/>
    </source>
</evidence>
<dbReference type="HOGENOM" id="CLU_056339_6_1_7"/>
<accession>A0A0A8HST9</accession>
<dbReference type="KEGG" id="cln:UPTC3659_0010"/>
<dbReference type="AlphaFoldDB" id="A0A0A8HST9"/>
<dbReference type="PANTHER" id="PTHR33643">
    <property type="entry name" value="UREASE ACCESSORY PROTEIN D"/>
    <property type="match status" value="1"/>
</dbReference>
<protein>
    <submittedName>
        <fullName evidence="3">Urease accessory protein UreH</fullName>
    </submittedName>
</protein>
<dbReference type="EMBL" id="CP007775">
    <property type="protein sequence ID" value="AJD00902.1"/>
    <property type="molecule type" value="Genomic_DNA"/>
</dbReference>
<evidence type="ECO:0000313" key="3">
    <source>
        <dbReference type="EMBL" id="AJD00902.1"/>
    </source>
</evidence>
<evidence type="ECO:0000256" key="2">
    <source>
        <dbReference type="ARBA" id="ARBA00023186"/>
    </source>
</evidence>
<keyword evidence="2" id="KW-0143">Chaperone</keyword>
<dbReference type="RefSeq" id="WP_039624998.1">
    <property type="nucleotide sequence ID" value="NZ_CP007775.1"/>
</dbReference>
<proteinExistence type="inferred from homology"/>
<dbReference type="PANTHER" id="PTHR33643:SF1">
    <property type="entry name" value="UREASE ACCESSORY PROTEIN D"/>
    <property type="match status" value="1"/>
</dbReference>
<dbReference type="InterPro" id="IPR002669">
    <property type="entry name" value="UreD"/>
</dbReference>
<comment type="similarity">
    <text evidence="1">Belongs to the UreD family.</text>
</comment>
<dbReference type="OrthoDB" id="5328682at2"/>
<organism evidence="3 4">
    <name type="scientific">Campylobacter lari NCTC 11845</name>
    <dbReference type="NCBI Taxonomy" id="1388749"/>
    <lineage>
        <taxon>Bacteria</taxon>
        <taxon>Pseudomonadati</taxon>
        <taxon>Campylobacterota</taxon>
        <taxon>Epsilonproteobacteria</taxon>
        <taxon>Campylobacterales</taxon>
        <taxon>Campylobacteraceae</taxon>
        <taxon>Campylobacter</taxon>
    </lineage>
</organism>
<dbReference type="Proteomes" id="UP000031130">
    <property type="component" value="Chromosome"/>
</dbReference>
<evidence type="ECO:0000313" key="4">
    <source>
        <dbReference type="Proteomes" id="UP000031130"/>
    </source>
</evidence>
<gene>
    <name evidence="3" type="primary">ureH</name>
    <name evidence="3" type="ORF">UPTC3659_0010</name>
</gene>
<reference evidence="3 4" key="1">
    <citation type="journal article" date="2014" name="Genome Biol. Evol.">
        <title>Comparative Genomics of the Campylobacter lari Group.</title>
        <authorList>
            <person name="Miller W.G."/>
            <person name="Yee E."/>
            <person name="Chapman M.H."/>
            <person name="Smith T.P."/>
            <person name="Bono J.L."/>
            <person name="Huynh S."/>
            <person name="Parker C.T."/>
            <person name="Vandamme P."/>
            <person name="Luong K."/>
            <person name="Korlach J."/>
        </authorList>
    </citation>
    <scope>NUCLEOTIDE SEQUENCE [LARGE SCALE GENOMIC DNA]</scope>
    <source>
        <strain evidence="4">RM3659</strain>
    </source>
</reference>
<dbReference type="Pfam" id="PF01774">
    <property type="entry name" value="UreD"/>
    <property type="match status" value="1"/>
</dbReference>
<dbReference type="HAMAP" id="MF_01384">
    <property type="entry name" value="UreD"/>
    <property type="match status" value="1"/>
</dbReference>
<dbReference type="GO" id="GO:0016151">
    <property type="term" value="F:nickel cation binding"/>
    <property type="evidence" value="ECO:0007669"/>
    <property type="project" value="InterPro"/>
</dbReference>